<sequence length="236" mass="24941">MVAQEVASGDKGAPVQDQAQDKGAVAPASPAPSTAAAKPSNVVVPSLPMFDVPSTSSTRGPRKSQASRVPRYEQPSVAGKFPKSVELAAQRVASGDKGAPVRDQAQDHGAVASASLAPTSPAAQPLIVVVPSLPVPNAPSASATPKDTEPPISPVVHHHHHRPQWKHQHSRLLHHHHPKQKGQRANPFMSRPTCLGKYIYGFVPGSLTVVFQWRSEIPGLVPSKNSTAGMPHVPRK</sequence>
<evidence type="ECO:0000313" key="2">
    <source>
        <dbReference type="EMBL" id="KAK4440776.1"/>
    </source>
</evidence>
<evidence type="ECO:0000256" key="1">
    <source>
        <dbReference type="SAM" id="MobiDB-lite"/>
    </source>
</evidence>
<comment type="caution">
    <text evidence="2">The sequence shown here is derived from an EMBL/GenBank/DDBJ whole genome shotgun (WGS) entry which is preliminary data.</text>
</comment>
<keyword evidence="3" id="KW-1185">Reference proteome</keyword>
<dbReference type="Proteomes" id="UP001293254">
    <property type="component" value="Unassembled WGS sequence"/>
</dbReference>
<reference evidence="2" key="2">
    <citation type="journal article" date="2024" name="Plant">
        <title>Genomic evolution and insights into agronomic trait innovations of Sesamum species.</title>
        <authorList>
            <person name="Miao H."/>
            <person name="Wang L."/>
            <person name="Qu L."/>
            <person name="Liu H."/>
            <person name="Sun Y."/>
            <person name="Le M."/>
            <person name="Wang Q."/>
            <person name="Wei S."/>
            <person name="Zheng Y."/>
            <person name="Lin W."/>
            <person name="Duan Y."/>
            <person name="Cao H."/>
            <person name="Xiong S."/>
            <person name="Wang X."/>
            <person name="Wei L."/>
            <person name="Li C."/>
            <person name="Ma Q."/>
            <person name="Ju M."/>
            <person name="Zhao R."/>
            <person name="Li G."/>
            <person name="Mu C."/>
            <person name="Tian Q."/>
            <person name="Mei H."/>
            <person name="Zhang T."/>
            <person name="Gao T."/>
            <person name="Zhang H."/>
        </authorList>
    </citation>
    <scope>NUCLEOTIDE SEQUENCE</scope>
    <source>
        <strain evidence="2">3651</strain>
    </source>
</reference>
<name>A0AAE1Z3I0_9LAMI</name>
<reference evidence="2" key="1">
    <citation type="submission" date="2020-06" db="EMBL/GenBank/DDBJ databases">
        <authorList>
            <person name="Li T."/>
            <person name="Hu X."/>
            <person name="Zhang T."/>
            <person name="Song X."/>
            <person name="Zhang H."/>
            <person name="Dai N."/>
            <person name="Sheng W."/>
            <person name="Hou X."/>
            <person name="Wei L."/>
        </authorList>
    </citation>
    <scope>NUCLEOTIDE SEQUENCE</scope>
    <source>
        <strain evidence="2">3651</strain>
        <tissue evidence="2">Leaf</tissue>
    </source>
</reference>
<feature type="region of interest" description="Disordered" evidence="1">
    <location>
        <begin position="1"/>
        <end position="83"/>
    </location>
</feature>
<organism evidence="2 3">
    <name type="scientific">Sesamum alatum</name>
    <dbReference type="NCBI Taxonomy" id="300844"/>
    <lineage>
        <taxon>Eukaryota</taxon>
        <taxon>Viridiplantae</taxon>
        <taxon>Streptophyta</taxon>
        <taxon>Embryophyta</taxon>
        <taxon>Tracheophyta</taxon>
        <taxon>Spermatophyta</taxon>
        <taxon>Magnoliopsida</taxon>
        <taxon>eudicotyledons</taxon>
        <taxon>Gunneridae</taxon>
        <taxon>Pentapetalae</taxon>
        <taxon>asterids</taxon>
        <taxon>lamiids</taxon>
        <taxon>Lamiales</taxon>
        <taxon>Pedaliaceae</taxon>
        <taxon>Sesamum</taxon>
    </lineage>
</organism>
<feature type="compositionally biased region" description="Basic residues" evidence="1">
    <location>
        <begin position="156"/>
        <end position="182"/>
    </location>
</feature>
<feature type="compositionally biased region" description="Polar residues" evidence="1">
    <location>
        <begin position="53"/>
        <end position="67"/>
    </location>
</feature>
<gene>
    <name evidence="2" type="ORF">Salat_0412500</name>
</gene>
<dbReference type="AlphaFoldDB" id="A0AAE1Z3I0"/>
<evidence type="ECO:0000313" key="3">
    <source>
        <dbReference type="Proteomes" id="UP001293254"/>
    </source>
</evidence>
<protein>
    <submittedName>
        <fullName evidence="2">Uncharacterized protein</fullName>
    </submittedName>
</protein>
<proteinExistence type="predicted"/>
<feature type="compositionally biased region" description="Low complexity" evidence="1">
    <location>
        <begin position="24"/>
        <end position="40"/>
    </location>
</feature>
<dbReference type="EMBL" id="JACGWO010000001">
    <property type="protein sequence ID" value="KAK4440776.1"/>
    <property type="molecule type" value="Genomic_DNA"/>
</dbReference>
<feature type="region of interest" description="Disordered" evidence="1">
    <location>
        <begin position="138"/>
        <end position="187"/>
    </location>
</feature>
<accession>A0AAE1Z3I0</accession>
<feature type="region of interest" description="Disordered" evidence="1">
    <location>
        <begin position="91"/>
        <end position="110"/>
    </location>
</feature>